<dbReference type="Proteomes" id="UP000649617">
    <property type="component" value="Unassembled WGS sequence"/>
</dbReference>
<dbReference type="InterPro" id="IPR027417">
    <property type="entry name" value="P-loop_NTPase"/>
</dbReference>
<name>A0A812XII6_SYMPI</name>
<feature type="region of interest" description="Disordered" evidence="1">
    <location>
        <begin position="78"/>
        <end position="103"/>
    </location>
</feature>
<organism evidence="2 3">
    <name type="scientific">Symbiodinium pilosum</name>
    <name type="common">Dinoflagellate</name>
    <dbReference type="NCBI Taxonomy" id="2952"/>
    <lineage>
        <taxon>Eukaryota</taxon>
        <taxon>Sar</taxon>
        <taxon>Alveolata</taxon>
        <taxon>Dinophyceae</taxon>
        <taxon>Suessiales</taxon>
        <taxon>Symbiodiniaceae</taxon>
        <taxon>Symbiodinium</taxon>
    </lineage>
</organism>
<reference evidence="2" key="1">
    <citation type="submission" date="2021-02" db="EMBL/GenBank/DDBJ databases">
        <authorList>
            <person name="Dougan E. K."/>
            <person name="Rhodes N."/>
            <person name="Thang M."/>
            <person name="Chan C."/>
        </authorList>
    </citation>
    <scope>NUCLEOTIDE SEQUENCE</scope>
</reference>
<gene>
    <name evidence="2" type="ORF">SPIL2461_LOCUS21552</name>
</gene>
<feature type="compositionally biased region" description="Basic and acidic residues" evidence="1">
    <location>
        <begin position="78"/>
        <end position="87"/>
    </location>
</feature>
<comment type="caution">
    <text evidence="2">The sequence shown here is derived from an EMBL/GenBank/DDBJ whole genome shotgun (WGS) entry which is preliminary data.</text>
</comment>
<accession>A0A812XII6</accession>
<dbReference type="OrthoDB" id="420901at2759"/>
<protein>
    <submittedName>
        <fullName evidence="2">Uncharacterized protein</fullName>
    </submittedName>
</protein>
<dbReference type="SUPFAM" id="SSF52540">
    <property type="entry name" value="P-loop containing nucleoside triphosphate hydrolases"/>
    <property type="match status" value="1"/>
</dbReference>
<evidence type="ECO:0000313" key="3">
    <source>
        <dbReference type="Proteomes" id="UP000649617"/>
    </source>
</evidence>
<sequence>MVNTHTDRSLVLVWKHPEPDACIFHVKVEYFDPTTPMLEPEETKTIKCSGLAFHFGARDDPKKSLAFTARVSVEAARADDPDRRSDAVRAQITMDDGLSADDGKADLEKHMRDLSVELDVFRQARGRQLCALVVGPNHHGKSSFINHVYRCCATNLEVNDQLDTAPAGSAENTQETLTVRMKGLSLVDTPALPNMSTDAVEALQALLAGAVDDGARRRDFAKRQCYFQEPPHAAILLMSLCHWRDQPEEMYGYLAAVAQVMKNASNGQVTFPFVVLATHRDKFLFRSSHAKPHEELKGALESIRKAANTQHVFAIANYMSDSAASSSVNLTSIQRGERGGGGWKKWKILQEV</sequence>
<proteinExistence type="predicted"/>
<keyword evidence="3" id="KW-1185">Reference proteome</keyword>
<evidence type="ECO:0000256" key="1">
    <source>
        <dbReference type="SAM" id="MobiDB-lite"/>
    </source>
</evidence>
<dbReference type="Gene3D" id="3.40.50.300">
    <property type="entry name" value="P-loop containing nucleotide triphosphate hydrolases"/>
    <property type="match status" value="1"/>
</dbReference>
<dbReference type="EMBL" id="CAJNIZ010046358">
    <property type="protein sequence ID" value="CAE7746357.1"/>
    <property type="molecule type" value="Genomic_DNA"/>
</dbReference>
<evidence type="ECO:0000313" key="2">
    <source>
        <dbReference type="EMBL" id="CAE7746357.1"/>
    </source>
</evidence>
<dbReference type="AlphaFoldDB" id="A0A812XII6"/>